<dbReference type="Gene3D" id="4.10.60.10">
    <property type="entry name" value="Zinc finger, CCHC-type"/>
    <property type="match status" value="1"/>
</dbReference>
<dbReference type="EMBL" id="JANPWB010000015">
    <property type="protein sequence ID" value="KAJ1087042.1"/>
    <property type="molecule type" value="Genomic_DNA"/>
</dbReference>
<evidence type="ECO:0000313" key="2">
    <source>
        <dbReference type="EMBL" id="KAJ1087042.1"/>
    </source>
</evidence>
<dbReference type="GO" id="GO:0008270">
    <property type="term" value="F:zinc ion binding"/>
    <property type="evidence" value="ECO:0007669"/>
    <property type="project" value="InterPro"/>
</dbReference>
<sequence>MSAQGKNNEEEHRQLAQRRRETDRFQEEVNTEREKIQRSIHNLQDKIDSRERLILTQSCTRALKGKGENSYTDDALLNARMTAPKIVLGGTAMLKPWTPLEAAQMAKDAPDPFTASVKYYEWFHKICIAYTPLPRDVEMLLKLGYGSRWSLVKSAFQIPQERDWTILTNNIDVTENRLMNWLESVRDTINGLAVKHGDFSQVTATLQKSGESVADYILRFNEAWDNSAGVPRTTEAYKVLATQTLMNGLLASVAHSCKLRHPDWSAKGYQELCTLLATMERDGIFKVKKDSAKTDKGMMLQQVQQEEEPEGMYYQGARNRQDEGQGYQRRDLARDQCYVCLRYGHWGRNCKNYRGRRDRNDRNDRYERKDRNNRYDRFDRDKVQPSAPPMPRDINQTQHSLRNPFQERHGSA</sequence>
<name>A0AAV7L6A6_PLEWA</name>
<dbReference type="Proteomes" id="UP001066276">
    <property type="component" value="Chromosome 11"/>
</dbReference>
<evidence type="ECO:0000313" key="3">
    <source>
        <dbReference type="Proteomes" id="UP001066276"/>
    </source>
</evidence>
<dbReference type="AlphaFoldDB" id="A0AAV7L6A6"/>
<feature type="compositionally biased region" description="Polar residues" evidence="1">
    <location>
        <begin position="394"/>
        <end position="403"/>
    </location>
</feature>
<feature type="region of interest" description="Disordered" evidence="1">
    <location>
        <begin position="352"/>
        <end position="412"/>
    </location>
</feature>
<gene>
    <name evidence="2" type="ORF">NDU88_000237</name>
</gene>
<keyword evidence="3" id="KW-1185">Reference proteome</keyword>
<evidence type="ECO:0008006" key="4">
    <source>
        <dbReference type="Google" id="ProtNLM"/>
    </source>
</evidence>
<feature type="compositionally biased region" description="Basic and acidic residues" evidence="1">
    <location>
        <begin position="7"/>
        <end position="34"/>
    </location>
</feature>
<proteinExistence type="predicted"/>
<feature type="compositionally biased region" description="Basic and acidic residues" evidence="1">
    <location>
        <begin position="358"/>
        <end position="383"/>
    </location>
</feature>
<organism evidence="2 3">
    <name type="scientific">Pleurodeles waltl</name>
    <name type="common">Iberian ribbed newt</name>
    <dbReference type="NCBI Taxonomy" id="8319"/>
    <lineage>
        <taxon>Eukaryota</taxon>
        <taxon>Metazoa</taxon>
        <taxon>Chordata</taxon>
        <taxon>Craniata</taxon>
        <taxon>Vertebrata</taxon>
        <taxon>Euteleostomi</taxon>
        <taxon>Amphibia</taxon>
        <taxon>Batrachia</taxon>
        <taxon>Caudata</taxon>
        <taxon>Salamandroidea</taxon>
        <taxon>Salamandridae</taxon>
        <taxon>Pleurodelinae</taxon>
        <taxon>Pleurodeles</taxon>
    </lineage>
</organism>
<feature type="region of interest" description="Disordered" evidence="1">
    <location>
        <begin position="1"/>
        <end position="34"/>
    </location>
</feature>
<accession>A0AAV7L6A6</accession>
<dbReference type="InterPro" id="IPR036875">
    <property type="entry name" value="Znf_CCHC_sf"/>
</dbReference>
<dbReference type="GO" id="GO:0003676">
    <property type="term" value="F:nucleic acid binding"/>
    <property type="evidence" value="ECO:0007669"/>
    <property type="project" value="InterPro"/>
</dbReference>
<protein>
    <recommendedName>
        <fullName evidence="4">CCHC-type domain-containing protein</fullName>
    </recommendedName>
</protein>
<evidence type="ECO:0000256" key="1">
    <source>
        <dbReference type="SAM" id="MobiDB-lite"/>
    </source>
</evidence>
<dbReference type="SUPFAM" id="SSF57756">
    <property type="entry name" value="Retrovirus zinc finger-like domains"/>
    <property type="match status" value="1"/>
</dbReference>
<comment type="caution">
    <text evidence="2">The sequence shown here is derived from an EMBL/GenBank/DDBJ whole genome shotgun (WGS) entry which is preliminary data.</text>
</comment>
<reference evidence="2" key="1">
    <citation type="journal article" date="2022" name="bioRxiv">
        <title>Sequencing and chromosome-scale assembly of the giantPleurodeles waltlgenome.</title>
        <authorList>
            <person name="Brown T."/>
            <person name="Elewa A."/>
            <person name="Iarovenko S."/>
            <person name="Subramanian E."/>
            <person name="Araus A.J."/>
            <person name="Petzold A."/>
            <person name="Susuki M."/>
            <person name="Suzuki K.-i.T."/>
            <person name="Hayashi T."/>
            <person name="Toyoda A."/>
            <person name="Oliveira C."/>
            <person name="Osipova E."/>
            <person name="Leigh N.D."/>
            <person name="Simon A."/>
            <person name="Yun M.H."/>
        </authorList>
    </citation>
    <scope>NUCLEOTIDE SEQUENCE</scope>
    <source>
        <strain evidence="2">20211129_DDA</strain>
        <tissue evidence="2">Liver</tissue>
    </source>
</reference>